<evidence type="ECO:0000313" key="6">
    <source>
        <dbReference type="Proteomes" id="UP000440578"/>
    </source>
</evidence>
<dbReference type="GO" id="GO:0005737">
    <property type="term" value="C:cytoplasm"/>
    <property type="evidence" value="ECO:0007669"/>
    <property type="project" value="TreeGrafter"/>
</dbReference>
<dbReference type="InterPro" id="IPR002087">
    <property type="entry name" value="Anti_prolifrtn"/>
</dbReference>
<dbReference type="GO" id="GO:0003714">
    <property type="term" value="F:transcription corepressor activity"/>
    <property type="evidence" value="ECO:0007669"/>
    <property type="project" value="TreeGrafter"/>
</dbReference>
<dbReference type="InterPro" id="IPR036054">
    <property type="entry name" value="BTG-like_sf"/>
</dbReference>
<dbReference type="PANTHER" id="PTHR17537">
    <property type="entry name" value="TRANSDUCER OF ERBB2 TOB"/>
    <property type="match status" value="1"/>
</dbReference>
<dbReference type="PROSITE" id="PS01203">
    <property type="entry name" value="BTG_2"/>
    <property type="match status" value="1"/>
</dbReference>
<evidence type="ECO:0000256" key="2">
    <source>
        <dbReference type="ARBA" id="ARBA00022553"/>
    </source>
</evidence>
<dbReference type="AlphaFoldDB" id="A0A6A4X2L4"/>
<dbReference type="Gene3D" id="3.90.640.90">
    <property type="entry name" value="Anti-proliferative protein, N-terminal domain"/>
    <property type="match status" value="1"/>
</dbReference>
<name>A0A6A4X2L4_AMPAM</name>
<dbReference type="OrthoDB" id="19928at2759"/>
<evidence type="ECO:0000259" key="4">
    <source>
        <dbReference type="PROSITE" id="PS01203"/>
    </source>
</evidence>
<feature type="region of interest" description="Disordered" evidence="3">
    <location>
        <begin position="278"/>
        <end position="300"/>
    </location>
</feature>
<keyword evidence="2" id="KW-0597">Phosphoprotein</keyword>
<protein>
    <submittedName>
        <fullName evidence="5">Protein Tob2</fullName>
    </submittedName>
</protein>
<dbReference type="Proteomes" id="UP000440578">
    <property type="component" value="Unassembled WGS sequence"/>
</dbReference>
<dbReference type="GO" id="GO:0005634">
    <property type="term" value="C:nucleus"/>
    <property type="evidence" value="ECO:0007669"/>
    <property type="project" value="TreeGrafter"/>
</dbReference>
<dbReference type="SMART" id="SM00099">
    <property type="entry name" value="btg1"/>
    <property type="match status" value="1"/>
</dbReference>
<dbReference type="SUPFAM" id="SSF160696">
    <property type="entry name" value="BTG domain-like"/>
    <property type="match status" value="1"/>
</dbReference>
<accession>A0A6A4X2L4</accession>
<sequence length="370" mass="40134">MWSWVGTDGHKLVNSELVGQTALCGPSPTSNMQLEIQVALNFVISFMYNKLPRRRVNIFAEELERALRFRFQSHWYPDRPCRGSAYRCLRTGDPLDPVLDVAARESGLALTEIRQNLPEDLSVWIDPGEVSYRIGEKGTVKLLYSEPAGGAERLTEERCDREVTSTFNPEAQCFRPIDALSSSLGSLSMSAAPTGSPFGAPPAAASPAPFKSASPAPFAPQRPRAPVTFTTAAFAQTKFGSTKLKSSGKRGNRMSPTEFSNYIKQRALLQQPALLTPFPQHARPLSPAAPPPPPQQQQPQMESFFASKMATAPPGMNTMLDAVDAFSTPPPRAPPGGGAMLAALTPESQQLLESLTYASSSHLQHLLVAN</sequence>
<dbReference type="PRINTS" id="PR00310">
    <property type="entry name" value="ANTIPRLFBTG1"/>
</dbReference>
<gene>
    <name evidence="5" type="primary">TOB2_1</name>
    <name evidence="5" type="ORF">FJT64_020274</name>
</gene>
<evidence type="ECO:0000256" key="3">
    <source>
        <dbReference type="SAM" id="MobiDB-lite"/>
    </source>
</evidence>
<dbReference type="InterPro" id="IPR015676">
    <property type="entry name" value="Tob1/2"/>
</dbReference>
<feature type="compositionally biased region" description="Pro residues" evidence="3">
    <location>
        <begin position="287"/>
        <end position="296"/>
    </location>
</feature>
<dbReference type="EMBL" id="VIIS01000479">
    <property type="protein sequence ID" value="KAF0308542.1"/>
    <property type="molecule type" value="Genomic_DNA"/>
</dbReference>
<feature type="domain" description="Anti-proliferative protein" evidence="4">
    <location>
        <begin position="117"/>
        <end position="136"/>
    </location>
</feature>
<reference evidence="5 6" key="1">
    <citation type="submission" date="2019-07" db="EMBL/GenBank/DDBJ databases">
        <title>Draft genome assembly of a fouling barnacle, Amphibalanus amphitrite (Darwin, 1854): The first reference genome for Thecostraca.</title>
        <authorList>
            <person name="Kim W."/>
        </authorList>
    </citation>
    <scope>NUCLEOTIDE SEQUENCE [LARGE SCALE GENOMIC DNA]</scope>
    <source>
        <strain evidence="5">SNU_AA5</strain>
        <tissue evidence="5">Soma without cirri and trophi</tissue>
    </source>
</reference>
<evidence type="ECO:0000256" key="1">
    <source>
        <dbReference type="ARBA" id="ARBA00007989"/>
    </source>
</evidence>
<proteinExistence type="inferred from homology"/>
<keyword evidence="6" id="KW-1185">Reference proteome</keyword>
<feature type="region of interest" description="Disordered" evidence="3">
    <location>
        <begin position="188"/>
        <end position="223"/>
    </location>
</feature>
<comment type="similarity">
    <text evidence="1">Belongs to the BTG family.</text>
</comment>
<dbReference type="Pfam" id="PF07742">
    <property type="entry name" value="BTG"/>
    <property type="match status" value="1"/>
</dbReference>
<dbReference type="PANTHER" id="PTHR17537:SF5">
    <property type="entry name" value="TRANSDUCER OF ERBB2, ISOFORM A"/>
    <property type="match status" value="1"/>
</dbReference>
<comment type="caution">
    <text evidence="5">The sequence shown here is derived from an EMBL/GenBank/DDBJ whole genome shotgun (WGS) entry which is preliminary data.</text>
</comment>
<organism evidence="5 6">
    <name type="scientific">Amphibalanus amphitrite</name>
    <name type="common">Striped barnacle</name>
    <name type="synonym">Balanus amphitrite</name>
    <dbReference type="NCBI Taxonomy" id="1232801"/>
    <lineage>
        <taxon>Eukaryota</taxon>
        <taxon>Metazoa</taxon>
        <taxon>Ecdysozoa</taxon>
        <taxon>Arthropoda</taxon>
        <taxon>Crustacea</taxon>
        <taxon>Multicrustacea</taxon>
        <taxon>Cirripedia</taxon>
        <taxon>Thoracica</taxon>
        <taxon>Thoracicalcarea</taxon>
        <taxon>Balanomorpha</taxon>
        <taxon>Balanoidea</taxon>
        <taxon>Balanidae</taxon>
        <taxon>Amphibalaninae</taxon>
        <taxon>Amphibalanus</taxon>
    </lineage>
</organism>
<dbReference type="FunFam" id="3.90.640.90:FF:000001">
    <property type="entry name" value="TOB1 isoform 1"/>
    <property type="match status" value="1"/>
</dbReference>
<evidence type="ECO:0000313" key="5">
    <source>
        <dbReference type="EMBL" id="KAF0308542.1"/>
    </source>
</evidence>